<reference evidence="3 4" key="2">
    <citation type="submission" date="2018-11" db="EMBL/GenBank/DDBJ databases">
        <authorList>
            <consortium name="Pathogen Informatics"/>
        </authorList>
    </citation>
    <scope>NUCLEOTIDE SEQUENCE [LARGE SCALE GENOMIC DNA]</scope>
</reference>
<name>A0A183JAW4_9BILA</name>
<evidence type="ECO:0000313" key="4">
    <source>
        <dbReference type="Proteomes" id="UP000270296"/>
    </source>
</evidence>
<gene>
    <name evidence="3" type="ORF">SBAD_LOCUS13012</name>
</gene>
<feature type="domain" description="PLAT" evidence="2">
    <location>
        <begin position="3"/>
        <end position="82"/>
    </location>
</feature>
<dbReference type="Gene3D" id="2.60.60.20">
    <property type="entry name" value="PLAT/LH2 domain"/>
    <property type="match status" value="1"/>
</dbReference>
<reference evidence="5" key="1">
    <citation type="submission" date="2016-06" db="UniProtKB">
        <authorList>
            <consortium name="WormBaseParasite"/>
        </authorList>
    </citation>
    <scope>IDENTIFICATION</scope>
</reference>
<protein>
    <submittedName>
        <fullName evidence="5">PLAT domain-containing protein</fullName>
    </submittedName>
</protein>
<evidence type="ECO:0000313" key="5">
    <source>
        <dbReference type="WBParaSite" id="SBAD_0001342701-mRNA-1"/>
    </source>
</evidence>
<evidence type="ECO:0000256" key="1">
    <source>
        <dbReference type="PROSITE-ProRule" id="PRU00152"/>
    </source>
</evidence>
<dbReference type="Pfam" id="PF01477">
    <property type="entry name" value="PLAT"/>
    <property type="match status" value="1"/>
</dbReference>
<dbReference type="InterPro" id="IPR001024">
    <property type="entry name" value="PLAT/LH2_dom"/>
</dbReference>
<dbReference type="OrthoDB" id="5322100at2759"/>
<dbReference type="PANTHER" id="PTHR45901:SF3">
    <property type="entry name" value="LIPOXYGENASE HOMOLOGY DOMAIN-CONTAINING PROTEIN 1"/>
    <property type="match status" value="1"/>
</dbReference>
<sequence>MLTDYLIYVKTSDRFGAGTDADVFIQLVGDDGISDEWQLRKSQHLNKFERNQIDQFTFYQQHCVGNIRKIIIRHSNTGEVAF</sequence>
<dbReference type="WBParaSite" id="SBAD_0001342701-mRNA-1">
    <property type="protein sequence ID" value="SBAD_0001342701-mRNA-1"/>
    <property type="gene ID" value="SBAD_0001342701"/>
</dbReference>
<accession>A0A183JAW4</accession>
<proteinExistence type="predicted"/>
<comment type="caution">
    <text evidence="1">Lacks conserved residue(s) required for the propagation of feature annotation.</text>
</comment>
<dbReference type="EMBL" id="UZAM01019770">
    <property type="protein sequence ID" value="VDP53381.1"/>
    <property type="molecule type" value="Genomic_DNA"/>
</dbReference>
<keyword evidence="4" id="KW-1185">Reference proteome</keyword>
<dbReference type="InterPro" id="IPR036392">
    <property type="entry name" value="PLAT/LH2_dom_sf"/>
</dbReference>
<evidence type="ECO:0000259" key="2">
    <source>
        <dbReference type="PROSITE" id="PS50095"/>
    </source>
</evidence>
<dbReference type="SUPFAM" id="SSF49723">
    <property type="entry name" value="Lipase/lipooxygenase domain (PLAT/LH2 domain)"/>
    <property type="match status" value="1"/>
</dbReference>
<dbReference type="PROSITE" id="PS50095">
    <property type="entry name" value="PLAT"/>
    <property type="match status" value="1"/>
</dbReference>
<dbReference type="Proteomes" id="UP000270296">
    <property type="component" value="Unassembled WGS sequence"/>
</dbReference>
<dbReference type="AlphaFoldDB" id="A0A183JAW4"/>
<dbReference type="InterPro" id="IPR052970">
    <property type="entry name" value="Inner_ear_hair_cell_LOXHD"/>
</dbReference>
<evidence type="ECO:0000313" key="3">
    <source>
        <dbReference type="EMBL" id="VDP53381.1"/>
    </source>
</evidence>
<organism evidence="5">
    <name type="scientific">Soboliphyme baturini</name>
    <dbReference type="NCBI Taxonomy" id="241478"/>
    <lineage>
        <taxon>Eukaryota</taxon>
        <taxon>Metazoa</taxon>
        <taxon>Ecdysozoa</taxon>
        <taxon>Nematoda</taxon>
        <taxon>Enoplea</taxon>
        <taxon>Dorylaimia</taxon>
        <taxon>Dioctophymatida</taxon>
        <taxon>Dioctophymatoidea</taxon>
        <taxon>Soboliphymatidae</taxon>
        <taxon>Soboliphyme</taxon>
    </lineage>
</organism>
<dbReference type="PANTHER" id="PTHR45901">
    <property type="entry name" value="PROTEIN CBG12474"/>
    <property type="match status" value="1"/>
</dbReference>